<comment type="caution">
    <text evidence="1">The sequence shown here is derived from an EMBL/GenBank/DDBJ whole genome shotgun (WGS) entry which is preliminary data.</text>
</comment>
<sequence>LIAHVYLTTTGHTPLAHIKAMITGWEEVEAEEKK</sequence>
<evidence type="ECO:0000313" key="1">
    <source>
        <dbReference type="EMBL" id="RLJ62641.1"/>
    </source>
</evidence>
<keyword evidence="2" id="KW-1185">Reference proteome</keyword>
<proteinExistence type="predicted"/>
<evidence type="ECO:0000313" key="2">
    <source>
        <dbReference type="Proteomes" id="UP000268908"/>
    </source>
</evidence>
<dbReference type="Proteomes" id="UP000268908">
    <property type="component" value="Unassembled WGS sequence"/>
</dbReference>
<accession>A0A497X8T5</accession>
<gene>
    <name evidence="1" type="ORF">DFR35_2454</name>
</gene>
<name>A0A497X8T5_9PROT</name>
<dbReference type="AlphaFoldDB" id="A0A497X8T5"/>
<protein>
    <submittedName>
        <fullName evidence="1">Uncharacterized protein</fullName>
    </submittedName>
</protein>
<reference evidence="1 2" key="1">
    <citation type="submission" date="2018-10" db="EMBL/GenBank/DDBJ databases">
        <title>Genomic Encyclopedia of Type Strains, Phase IV (KMG-IV): sequencing the most valuable type-strain genomes for metagenomic binning, comparative biology and taxonomic classification.</title>
        <authorList>
            <person name="Goeker M."/>
        </authorList>
    </citation>
    <scope>NUCLEOTIDE SEQUENCE [LARGE SCALE GENOMIC DNA]</scope>
    <source>
        <strain evidence="1 2">DSM 26916</strain>
    </source>
</reference>
<feature type="non-terminal residue" evidence="1">
    <location>
        <position position="1"/>
    </location>
</feature>
<dbReference type="EMBL" id="RCCI01000007">
    <property type="protein sequence ID" value="RLJ62641.1"/>
    <property type="molecule type" value="Genomic_DNA"/>
</dbReference>
<organism evidence="1 2">
    <name type="scientific">Sulfurisoma sediminicola</name>
    <dbReference type="NCBI Taxonomy" id="1381557"/>
    <lineage>
        <taxon>Bacteria</taxon>
        <taxon>Pseudomonadati</taxon>
        <taxon>Pseudomonadota</taxon>
        <taxon>Betaproteobacteria</taxon>
        <taxon>Nitrosomonadales</taxon>
        <taxon>Sterolibacteriaceae</taxon>
        <taxon>Sulfurisoma</taxon>
    </lineage>
</organism>